<comment type="caution">
    <text evidence="1">The sequence shown here is derived from an EMBL/GenBank/DDBJ whole genome shotgun (WGS) entry which is preliminary data.</text>
</comment>
<reference evidence="1" key="1">
    <citation type="journal article" date="2021" name="New Phytol.">
        <title>Evolutionary innovations through gain and loss of genes in the ectomycorrhizal Boletales.</title>
        <authorList>
            <person name="Wu G."/>
            <person name="Miyauchi S."/>
            <person name="Morin E."/>
            <person name="Kuo A."/>
            <person name="Drula E."/>
            <person name="Varga T."/>
            <person name="Kohler A."/>
            <person name="Feng B."/>
            <person name="Cao Y."/>
            <person name="Lipzen A."/>
            <person name="Daum C."/>
            <person name="Hundley H."/>
            <person name="Pangilinan J."/>
            <person name="Johnson J."/>
            <person name="Barry K."/>
            <person name="LaButti K."/>
            <person name="Ng V."/>
            <person name="Ahrendt S."/>
            <person name="Min B."/>
            <person name="Choi I.G."/>
            <person name="Park H."/>
            <person name="Plett J.M."/>
            <person name="Magnuson J."/>
            <person name="Spatafora J.W."/>
            <person name="Nagy L.G."/>
            <person name="Henrissat B."/>
            <person name="Grigoriev I.V."/>
            <person name="Yang Z.L."/>
            <person name="Xu J."/>
            <person name="Martin F.M."/>
        </authorList>
    </citation>
    <scope>NUCLEOTIDE SEQUENCE</scope>
    <source>
        <strain evidence="1">ATCC 28755</strain>
    </source>
</reference>
<evidence type="ECO:0000313" key="2">
    <source>
        <dbReference type="Proteomes" id="UP000790377"/>
    </source>
</evidence>
<evidence type="ECO:0000313" key="1">
    <source>
        <dbReference type="EMBL" id="KAH7916128.1"/>
    </source>
</evidence>
<dbReference type="Proteomes" id="UP000790377">
    <property type="component" value="Unassembled WGS sequence"/>
</dbReference>
<gene>
    <name evidence="1" type="ORF">BJ138DRAFT_687869</name>
</gene>
<sequence length="134" mass="14985">MLTIVSSVLSLNPLWCFHADSQRSLALYDLTVLQMKEHVLKVQPAGFRGKSKLRKSDMVSALLRYLQPEQQGRRCRFLAINDIMQQSVGNIIMKAHYHGCLAMSLQCVHPSVRPSVVGSTKSEFARALLALCLS</sequence>
<name>A0ACB8ASX0_9AGAM</name>
<protein>
    <submittedName>
        <fullName evidence="1">Uncharacterized protein</fullName>
    </submittedName>
</protein>
<proteinExistence type="predicted"/>
<dbReference type="EMBL" id="MU267593">
    <property type="protein sequence ID" value="KAH7916128.1"/>
    <property type="molecule type" value="Genomic_DNA"/>
</dbReference>
<keyword evidence="2" id="KW-1185">Reference proteome</keyword>
<organism evidence="1 2">
    <name type="scientific">Hygrophoropsis aurantiaca</name>
    <dbReference type="NCBI Taxonomy" id="72124"/>
    <lineage>
        <taxon>Eukaryota</taxon>
        <taxon>Fungi</taxon>
        <taxon>Dikarya</taxon>
        <taxon>Basidiomycota</taxon>
        <taxon>Agaricomycotina</taxon>
        <taxon>Agaricomycetes</taxon>
        <taxon>Agaricomycetidae</taxon>
        <taxon>Boletales</taxon>
        <taxon>Coniophorineae</taxon>
        <taxon>Hygrophoropsidaceae</taxon>
        <taxon>Hygrophoropsis</taxon>
    </lineage>
</organism>
<accession>A0ACB8ASX0</accession>